<keyword evidence="4" id="KW-0472">Membrane</keyword>
<reference evidence="8 9" key="1">
    <citation type="submission" date="2020-02" db="EMBL/GenBank/DDBJ databases">
        <title>Draft genome sequence of two Spirosoma agri KCTC 52727 and Spirosoma terrae KCTC 52035.</title>
        <authorList>
            <person name="Rojas J."/>
            <person name="Ambika Manirajan B."/>
            <person name="Suarez C."/>
            <person name="Ratering S."/>
            <person name="Schnell S."/>
        </authorList>
    </citation>
    <scope>NUCLEOTIDE SEQUENCE [LARGE SCALE GENOMIC DNA]</scope>
    <source>
        <strain evidence="8 9">KCTC 52035</strain>
    </source>
</reference>
<evidence type="ECO:0000256" key="5">
    <source>
        <dbReference type="ARBA" id="ARBA00023237"/>
    </source>
</evidence>
<comment type="caution">
    <text evidence="8">The sequence shown here is derived from an EMBL/GenBank/DDBJ whole genome shotgun (WGS) entry which is preliminary data.</text>
</comment>
<evidence type="ECO:0000313" key="9">
    <source>
        <dbReference type="Proteomes" id="UP000474175"/>
    </source>
</evidence>
<dbReference type="SUPFAM" id="SSF48452">
    <property type="entry name" value="TPR-like"/>
    <property type="match status" value="1"/>
</dbReference>
<dbReference type="InterPro" id="IPR011990">
    <property type="entry name" value="TPR-like_helical_dom_sf"/>
</dbReference>
<dbReference type="Proteomes" id="UP000474175">
    <property type="component" value="Unassembled WGS sequence"/>
</dbReference>
<gene>
    <name evidence="8" type="ORF">GK108_21220</name>
</gene>
<dbReference type="InterPro" id="IPR012944">
    <property type="entry name" value="SusD_RagB_dom"/>
</dbReference>
<comment type="similarity">
    <text evidence="2">Belongs to the SusD family.</text>
</comment>
<evidence type="ECO:0000256" key="2">
    <source>
        <dbReference type="ARBA" id="ARBA00006275"/>
    </source>
</evidence>
<keyword evidence="9" id="KW-1185">Reference proteome</keyword>
<dbReference type="InterPro" id="IPR033985">
    <property type="entry name" value="SusD-like_N"/>
</dbReference>
<dbReference type="EMBL" id="JAAFZH010000011">
    <property type="protein sequence ID" value="NDU97418.1"/>
    <property type="molecule type" value="Genomic_DNA"/>
</dbReference>
<keyword evidence="5" id="KW-0998">Cell outer membrane</keyword>
<keyword evidence="3" id="KW-0732">Signal</keyword>
<protein>
    <submittedName>
        <fullName evidence="8">RagB/SusD family nutrient uptake outer membrane protein</fullName>
    </submittedName>
</protein>
<sequence>MIRFLQYSLLSIVFMLASCEQVLEPKPVALLADDLVLNEPNDVQPVRIGLYSALRSTAAPNMIAGDFTADYLVHNGTFTDFRELGTKQITAANGAVNSLWVGLYRAIYVANFILEKLPQVSGVSENTRKQVIAEARFIRGWANFIATQTYGDIPKVTSTDQATNRAIVRTPKADILASVLADYQAALTDLPSVASGSTDVTTNATYLNKISCQAAMARYNLYMKNWVDAERLATVVISSGVYTLQTNYSDVVLKDFTAESILEVGYNLTDDPGTSNDPVTNGVGLNNLFVSRREVIPSNQVVAALTSAESGTRSATIGFNVQNLRGSDNGWTVLKYGTASEDNNNIVLMRLAEMYLIRAEARAQQGKLTGTSGAIADLNVLRTRAKAPAVSVTAQADVLLAVERERVYELAFEGQRWYDLVRTGRAQAVMSAYTPNWNVRYERWPIPQREIQQNPNLTQNPGY</sequence>
<evidence type="ECO:0000256" key="4">
    <source>
        <dbReference type="ARBA" id="ARBA00023136"/>
    </source>
</evidence>
<comment type="subcellular location">
    <subcellularLocation>
        <location evidence="1">Cell outer membrane</location>
    </subcellularLocation>
</comment>
<dbReference type="Pfam" id="PF14322">
    <property type="entry name" value="SusD-like_3"/>
    <property type="match status" value="1"/>
</dbReference>
<name>A0A6L9LFW9_9BACT</name>
<accession>A0A6L9LFW9</accession>
<organism evidence="8 9">
    <name type="scientific">Spirosoma terrae</name>
    <dbReference type="NCBI Taxonomy" id="1968276"/>
    <lineage>
        <taxon>Bacteria</taxon>
        <taxon>Pseudomonadati</taxon>
        <taxon>Bacteroidota</taxon>
        <taxon>Cytophagia</taxon>
        <taxon>Cytophagales</taxon>
        <taxon>Cytophagaceae</taxon>
        <taxon>Spirosoma</taxon>
    </lineage>
</organism>
<feature type="domain" description="SusD-like N-terminal" evidence="7">
    <location>
        <begin position="69"/>
        <end position="204"/>
    </location>
</feature>
<evidence type="ECO:0000256" key="1">
    <source>
        <dbReference type="ARBA" id="ARBA00004442"/>
    </source>
</evidence>
<dbReference type="Pfam" id="PF07980">
    <property type="entry name" value="SusD_RagB"/>
    <property type="match status" value="1"/>
</dbReference>
<dbReference type="AlphaFoldDB" id="A0A6L9LFW9"/>
<dbReference type="CDD" id="cd08977">
    <property type="entry name" value="SusD"/>
    <property type="match status" value="1"/>
</dbReference>
<evidence type="ECO:0000313" key="8">
    <source>
        <dbReference type="EMBL" id="NDU97418.1"/>
    </source>
</evidence>
<feature type="domain" description="RagB/SusD" evidence="6">
    <location>
        <begin position="331"/>
        <end position="463"/>
    </location>
</feature>
<dbReference type="RefSeq" id="WP_163952840.1">
    <property type="nucleotide sequence ID" value="NZ_JAAFZH010000011.1"/>
</dbReference>
<dbReference type="PROSITE" id="PS51257">
    <property type="entry name" value="PROKAR_LIPOPROTEIN"/>
    <property type="match status" value="1"/>
</dbReference>
<evidence type="ECO:0000256" key="3">
    <source>
        <dbReference type="ARBA" id="ARBA00022729"/>
    </source>
</evidence>
<dbReference type="GO" id="GO:0009279">
    <property type="term" value="C:cell outer membrane"/>
    <property type="evidence" value="ECO:0007669"/>
    <property type="project" value="UniProtKB-SubCell"/>
</dbReference>
<proteinExistence type="inferred from homology"/>
<evidence type="ECO:0000259" key="6">
    <source>
        <dbReference type="Pfam" id="PF07980"/>
    </source>
</evidence>
<dbReference type="Gene3D" id="1.25.40.390">
    <property type="match status" value="1"/>
</dbReference>
<evidence type="ECO:0000259" key="7">
    <source>
        <dbReference type="Pfam" id="PF14322"/>
    </source>
</evidence>